<dbReference type="Pfam" id="PF19495">
    <property type="entry name" value="DUF6030"/>
    <property type="match status" value="1"/>
</dbReference>
<evidence type="ECO:0000256" key="2">
    <source>
        <dbReference type="SAM" id="Phobius"/>
    </source>
</evidence>
<dbReference type="Proteomes" id="UP000644699">
    <property type="component" value="Unassembled WGS sequence"/>
</dbReference>
<protein>
    <submittedName>
        <fullName evidence="3">Uncharacterized protein</fullName>
    </submittedName>
</protein>
<organism evidence="3 4">
    <name type="scientific">Aureimonas endophytica</name>
    <dbReference type="NCBI Taxonomy" id="2027858"/>
    <lineage>
        <taxon>Bacteria</taxon>
        <taxon>Pseudomonadati</taxon>
        <taxon>Pseudomonadota</taxon>
        <taxon>Alphaproteobacteria</taxon>
        <taxon>Hyphomicrobiales</taxon>
        <taxon>Aurantimonadaceae</taxon>
        <taxon>Aureimonas</taxon>
    </lineage>
</organism>
<keyword evidence="2" id="KW-0472">Membrane</keyword>
<dbReference type="RefSeq" id="WP_188911101.1">
    <property type="nucleotide sequence ID" value="NZ_BMIQ01000006.1"/>
</dbReference>
<feature type="transmembrane region" description="Helical" evidence="2">
    <location>
        <begin position="31"/>
        <end position="60"/>
    </location>
</feature>
<reference evidence="3" key="2">
    <citation type="submission" date="2020-09" db="EMBL/GenBank/DDBJ databases">
        <authorList>
            <person name="Sun Q."/>
            <person name="Zhou Y."/>
        </authorList>
    </citation>
    <scope>NUCLEOTIDE SEQUENCE</scope>
    <source>
        <strain evidence="3">CGMCC 1.15367</strain>
    </source>
</reference>
<accession>A0A916ZUD5</accession>
<name>A0A916ZUD5_9HYPH</name>
<evidence type="ECO:0000313" key="4">
    <source>
        <dbReference type="Proteomes" id="UP000644699"/>
    </source>
</evidence>
<keyword evidence="4" id="KW-1185">Reference proteome</keyword>
<comment type="caution">
    <text evidence="3">The sequence shown here is derived from an EMBL/GenBank/DDBJ whole genome shotgun (WGS) entry which is preliminary data.</text>
</comment>
<dbReference type="AlphaFoldDB" id="A0A916ZUD5"/>
<keyword evidence="2" id="KW-0812">Transmembrane</keyword>
<evidence type="ECO:0000313" key="3">
    <source>
        <dbReference type="EMBL" id="GGE14314.1"/>
    </source>
</evidence>
<dbReference type="InterPro" id="IPR046071">
    <property type="entry name" value="DUF6030"/>
</dbReference>
<dbReference type="EMBL" id="BMIQ01000006">
    <property type="protein sequence ID" value="GGE14314.1"/>
    <property type="molecule type" value="Genomic_DNA"/>
</dbReference>
<reference evidence="3" key="1">
    <citation type="journal article" date="2014" name="Int. J. Syst. Evol. Microbiol.">
        <title>Complete genome sequence of Corynebacterium casei LMG S-19264T (=DSM 44701T), isolated from a smear-ripened cheese.</title>
        <authorList>
            <consortium name="US DOE Joint Genome Institute (JGI-PGF)"/>
            <person name="Walter F."/>
            <person name="Albersmeier A."/>
            <person name="Kalinowski J."/>
            <person name="Ruckert C."/>
        </authorList>
    </citation>
    <scope>NUCLEOTIDE SEQUENCE</scope>
    <source>
        <strain evidence="3">CGMCC 1.15367</strain>
    </source>
</reference>
<keyword evidence="2" id="KW-1133">Transmembrane helix</keyword>
<sequence length="298" mass="30965">MISWTDDSVPDSAPKQGSPLRRLRAALGGRLAGLAPVMGMVRATLAIALVVCVLVAVAIYNRTEGEIAASVRAPSFAPTPPPRPEPVRLAPEDAAPGSAATGPAASPLLSLDPLLPGGQAFRAIRQPKPGDFCRDLAGFGFGKARWAESPVFPGEWECASPLVVEGRDAGLAFLVIRGRDKATLGSLMVKLNPRTPEEKAQLASLADAVQSGFAAASGLILPAEAGGVLGGWAPVEMAGIGGRLKLVAEHGRPDSRVLSLAVQPLLTRPRTACAIDCYRETRVLAGLVDPRKVKSVGR</sequence>
<proteinExistence type="predicted"/>
<feature type="region of interest" description="Disordered" evidence="1">
    <location>
        <begin position="73"/>
        <end position="102"/>
    </location>
</feature>
<gene>
    <name evidence="3" type="ORF">GCM10011390_36850</name>
</gene>
<evidence type="ECO:0000256" key="1">
    <source>
        <dbReference type="SAM" id="MobiDB-lite"/>
    </source>
</evidence>